<keyword evidence="6" id="KW-1185">Reference proteome</keyword>
<dbReference type="PANTHER" id="PTHR43280:SF32">
    <property type="entry name" value="TRANSCRIPTIONAL REGULATORY PROTEIN"/>
    <property type="match status" value="1"/>
</dbReference>
<reference evidence="6" key="1">
    <citation type="journal article" date="2019" name="Int. J. Syst. Evol. Microbiol.">
        <title>The Global Catalogue of Microorganisms (GCM) 10K type strain sequencing project: providing services to taxonomists for standard genome sequencing and annotation.</title>
        <authorList>
            <consortium name="The Broad Institute Genomics Platform"/>
            <consortium name="The Broad Institute Genome Sequencing Center for Infectious Disease"/>
            <person name="Wu L."/>
            <person name="Ma J."/>
        </authorList>
    </citation>
    <scope>NUCLEOTIDE SEQUENCE [LARGE SCALE GENOMIC DNA]</scope>
    <source>
        <strain evidence="6">JCM 17858</strain>
    </source>
</reference>
<dbReference type="SUPFAM" id="SSF51215">
    <property type="entry name" value="Regulatory protein AraC"/>
    <property type="match status" value="1"/>
</dbReference>
<name>A0ABP8QZN7_9SPHI</name>
<dbReference type="Proteomes" id="UP001500394">
    <property type="component" value="Unassembled WGS sequence"/>
</dbReference>
<keyword evidence="2" id="KW-0238">DNA-binding</keyword>
<dbReference type="Gene3D" id="1.10.10.60">
    <property type="entry name" value="Homeodomain-like"/>
    <property type="match status" value="1"/>
</dbReference>
<dbReference type="InterPro" id="IPR018060">
    <property type="entry name" value="HTH_AraC"/>
</dbReference>
<evidence type="ECO:0000256" key="1">
    <source>
        <dbReference type="ARBA" id="ARBA00023015"/>
    </source>
</evidence>
<dbReference type="InterPro" id="IPR018062">
    <property type="entry name" value="HTH_AraC-typ_CS"/>
</dbReference>
<evidence type="ECO:0000313" key="6">
    <source>
        <dbReference type="Proteomes" id="UP001500394"/>
    </source>
</evidence>
<evidence type="ECO:0000313" key="5">
    <source>
        <dbReference type="EMBL" id="GAA4514261.1"/>
    </source>
</evidence>
<dbReference type="SUPFAM" id="SSF46689">
    <property type="entry name" value="Homeodomain-like"/>
    <property type="match status" value="1"/>
</dbReference>
<comment type="caution">
    <text evidence="5">The sequence shown here is derived from an EMBL/GenBank/DDBJ whole genome shotgun (WGS) entry which is preliminary data.</text>
</comment>
<evidence type="ECO:0000256" key="2">
    <source>
        <dbReference type="ARBA" id="ARBA00023125"/>
    </source>
</evidence>
<dbReference type="RefSeq" id="WP_345065782.1">
    <property type="nucleotide sequence ID" value="NZ_BAABGR010000011.1"/>
</dbReference>
<accession>A0ABP8QZN7</accession>
<dbReference type="InterPro" id="IPR009057">
    <property type="entry name" value="Homeodomain-like_sf"/>
</dbReference>
<proteinExistence type="predicted"/>
<sequence>MNELFKIYKVGHFEAEKIDQSPNNPHQHDFEELIIGIKGQLMHFIDFETQTINAPFISFVSKGKIHRASPKKVEGECDFWVIRFKTEFIPEITFQLYNYYHVQANFRLTTSYAIQRLDTLCRLIYEEYVRQNSELAIIKDLLTALLTVIESERKKVSTTTVNLTNNQNTTFKNFLTILEENFRRPEGVAFYAEKLFMSPKSLNTLTQNILHQSVSELIETRKLIEAKRLLLSTDKSIAEIGFELGYSDKAYFTNVFKKKSGQTPSEFREEMKNMLS</sequence>
<organism evidence="5 6">
    <name type="scientific">Sphingobacterium thermophilum</name>
    <dbReference type="NCBI Taxonomy" id="768534"/>
    <lineage>
        <taxon>Bacteria</taxon>
        <taxon>Pseudomonadati</taxon>
        <taxon>Bacteroidota</taxon>
        <taxon>Sphingobacteriia</taxon>
        <taxon>Sphingobacteriales</taxon>
        <taxon>Sphingobacteriaceae</taxon>
        <taxon>Sphingobacterium</taxon>
    </lineage>
</organism>
<feature type="domain" description="HTH araC/xylS-type" evidence="4">
    <location>
        <begin position="172"/>
        <end position="270"/>
    </location>
</feature>
<protein>
    <submittedName>
        <fullName evidence="5">Helix-turn-helix domain-containing protein</fullName>
    </submittedName>
</protein>
<keyword evidence="3" id="KW-0804">Transcription</keyword>
<dbReference type="PROSITE" id="PS00041">
    <property type="entry name" value="HTH_ARAC_FAMILY_1"/>
    <property type="match status" value="1"/>
</dbReference>
<dbReference type="EMBL" id="BAABGR010000011">
    <property type="protein sequence ID" value="GAA4514261.1"/>
    <property type="molecule type" value="Genomic_DNA"/>
</dbReference>
<evidence type="ECO:0000256" key="3">
    <source>
        <dbReference type="ARBA" id="ARBA00023163"/>
    </source>
</evidence>
<gene>
    <name evidence="5" type="ORF">GCM10023173_10720</name>
</gene>
<dbReference type="InterPro" id="IPR037923">
    <property type="entry name" value="HTH-like"/>
</dbReference>
<dbReference type="InterPro" id="IPR020449">
    <property type="entry name" value="Tscrpt_reg_AraC-type_HTH"/>
</dbReference>
<dbReference type="InterPro" id="IPR003313">
    <property type="entry name" value="AraC-bd"/>
</dbReference>
<dbReference type="SMART" id="SM00342">
    <property type="entry name" value="HTH_ARAC"/>
    <property type="match status" value="1"/>
</dbReference>
<keyword evidence="1" id="KW-0805">Transcription regulation</keyword>
<dbReference type="InterPro" id="IPR014710">
    <property type="entry name" value="RmlC-like_jellyroll"/>
</dbReference>
<dbReference type="PANTHER" id="PTHR43280">
    <property type="entry name" value="ARAC-FAMILY TRANSCRIPTIONAL REGULATOR"/>
    <property type="match status" value="1"/>
</dbReference>
<dbReference type="Pfam" id="PF02311">
    <property type="entry name" value="AraC_binding"/>
    <property type="match status" value="1"/>
</dbReference>
<evidence type="ECO:0000259" key="4">
    <source>
        <dbReference type="PROSITE" id="PS01124"/>
    </source>
</evidence>
<dbReference type="Pfam" id="PF12833">
    <property type="entry name" value="HTH_18"/>
    <property type="match status" value="1"/>
</dbReference>
<dbReference type="PROSITE" id="PS01124">
    <property type="entry name" value="HTH_ARAC_FAMILY_2"/>
    <property type="match status" value="1"/>
</dbReference>
<dbReference type="PRINTS" id="PR00032">
    <property type="entry name" value="HTHARAC"/>
</dbReference>
<dbReference type="Gene3D" id="2.60.120.10">
    <property type="entry name" value="Jelly Rolls"/>
    <property type="match status" value="1"/>
</dbReference>